<proteinExistence type="predicted"/>
<dbReference type="EMBL" id="SRLO01000942">
    <property type="protein sequence ID" value="TNN43834.1"/>
    <property type="molecule type" value="Genomic_DNA"/>
</dbReference>
<comment type="caution">
    <text evidence="1">The sequence shown here is derived from an EMBL/GenBank/DDBJ whole genome shotgun (WGS) entry which is preliminary data.</text>
</comment>
<keyword evidence="2" id="KW-1185">Reference proteome</keyword>
<evidence type="ECO:0000313" key="2">
    <source>
        <dbReference type="Proteomes" id="UP000314294"/>
    </source>
</evidence>
<sequence>MASGSSGRRPRGSREVVNVSRRVFTFKSLGSLVLRLAPIGSSYVGGAKESLFSISARFLSVFSALRQGQVHATGTS</sequence>
<dbReference type="Proteomes" id="UP000314294">
    <property type="component" value="Unassembled WGS sequence"/>
</dbReference>
<name>A0A4Z2FSZ3_9TELE</name>
<gene>
    <name evidence="1" type="ORF">EYF80_045965</name>
</gene>
<dbReference type="AlphaFoldDB" id="A0A4Z2FSZ3"/>
<accession>A0A4Z2FSZ3</accession>
<protein>
    <submittedName>
        <fullName evidence="1">Uncharacterized protein</fullName>
    </submittedName>
</protein>
<evidence type="ECO:0000313" key="1">
    <source>
        <dbReference type="EMBL" id="TNN43834.1"/>
    </source>
</evidence>
<reference evidence="1 2" key="1">
    <citation type="submission" date="2019-03" db="EMBL/GenBank/DDBJ databases">
        <title>First draft genome of Liparis tanakae, snailfish: a comprehensive survey of snailfish specific genes.</title>
        <authorList>
            <person name="Kim W."/>
            <person name="Song I."/>
            <person name="Jeong J.-H."/>
            <person name="Kim D."/>
            <person name="Kim S."/>
            <person name="Ryu S."/>
            <person name="Song J.Y."/>
            <person name="Lee S.K."/>
        </authorList>
    </citation>
    <scope>NUCLEOTIDE SEQUENCE [LARGE SCALE GENOMIC DNA]</scope>
    <source>
        <tissue evidence="1">Muscle</tissue>
    </source>
</reference>
<organism evidence="1 2">
    <name type="scientific">Liparis tanakae</name>
    <name type="common">Tanaka's snailfish</name>
    <dbReference type="NCBI Taxonomy" id="230148"/>
    <lineage>
        <taxon>Eukaryota</taxon>
        <taxon>Metazoa</taxon>
        <taxon>Chordata</taxon>
        <taxon>Craniata</taxon>
        <taxon>Vertebrata</taxon>
        <taxon>Euteleostomi</taxon>
        <taxon>Actinopterygii</taxon>
        <taxon>Neopterygii</taxon>
        <taxon>Teleostei</taxon>
        <taxon>Neoteleostei</taxon>
        <taxon>Acanthomorphata</taxon>
        <taxon>Eupercaria</taxon>
        <taxon>Perciformes</taxon>
        <taxon>Cottioidei</taxon>
        <taxon>Cottales</taxon>
        <taxon>Liparidae</taxon>
        <taxon>Liparis</taxon>
    </lineage>
</organism>